<protein>
    <recommendedName>
        <fullName evidence="2">DUF2470 domain-containing protein</fullName>
    </recommendedName>
</protein>
<dbReference type="Proteomes" id="UP001320420">
    <property type="component" value="Unassembled WGS sequence"/>
</dbReference>
<keyword evidence="1" id="KW-0472">Membrane</keyword>
<sequence length="240" mass="25750">MADSKSTAGPSSSSGGEAATKARIIAHMNRDHATELSHYLRAFNGIPASAARDPQLTDLTLDSMTIRTSSSPSSSPHVVRIAPPMGSLADARARTVEMAQRARRQLGLSDVRVTAFARPDSAALAGFVGASVVVMSVCTLGLGLVRPGSWAWRALDDAALWGGAAGFRWLVKVVFAPLVAVHVVEAGWIARSRLARHGVEAGTALWWKWVAAQFLEGVPAMWRFDALVERQRKEMESAKH</sequence>
<reference evidence="3 4" key="1">
    <citation type="submission" date="2024-02" db="EMBL/GenBank/DDBJ databases">
        <title>De novo assembly and annotation of 12 fungi associated with fruit tree decline syndrome in Ontario, Canada.</title>
        <authorList>
            <person name="Sulman M."/>
            <person name="Ellouze W."/>
            <person name="Ilyukhin E."/>
        </authorList>
    </citation>
    <scope>NUCLEOTIDE SEQUENCE [LARGE SCALE GENOMIC DNA]</scope>
    <source>
        <strain evidence="3 4">M11/M66-122</strain>
    </source>
</reference>
<feature type="transmembrane region" description="Helical" evidence="1">
    <location>
        <begin position="165"/>
        <end position="184"/>
    </location>
</feature>
<evidence type="ECO:0000313" key="4">
    <source>
        <dbReference type="Proteomes" id="UP001320420"/>
    </source>
</evidence>
<dbReference type="Pfam" id="PF10615">
    <property type="entry name" value="DUF2470"/>
    <property type="match status" value="1"/>
</dbReference>
<organism evidence="3 4">
    <name type="scientific">Diatrype stigma</name>
    <dbReference type="NCBI Taxonomy" id="117547"/>
    <lineage>
        <taxon>Eukaryota</taxon>
        <taxon>Fungi</taxon>
        <taxon>Dikarya</taxon>
        <taxon>Ascomycota</taxon>
        <taxon>Pezizomycotina</taxon>
        <taxon>Sordariomycetes</taxon>
        <taxon>Xylariomycetidae</taxon>
        <taxon>Xylariales</taxon>
        <taxon>Diatrypaceae</taxon>
        <taxon>Diatrype</taxon>
    </lineage>
</organism>
<name>A0AAN9UXP6_9PEZI</name>
<evidence type="ECO:0000256" key="1">
    <source>
        <dbReference type="SAM" id="Phobius"/>
    </source>
</evidence>
<comment type="caution">
    <text evidence="3">The sequence shown here is derived from an EMBL/GenBank/DDBJ whole genome shotgun (WGS) entry which is preliminary data.</text>
</comment>
<dbReference type="AlphaFoldDB" id="A0AAN9UXP6"/>
<keyword evidence="1" id="KW-1133">Transmembrane helix</keyword>
<accession>A0AAN9UXP6</accession>
<dbReference type="PANTHER" id="PTHR37783">
    <property type="entry name" value="MEMBRANE PROTEIN, PUTATIVE (AFU_ORTHOLOGUE AFUA_1G04315)-RELATED"/>
    <property type="match status" value="1"/>
</dbReference>
<gene>
    <name evidence="3" type="ORF">SLS62_002086</name>
</gene>
<dbReference type="EMBL" id="JAKJXP020000010">
    <property type="protein sequence ID" value="KAK7755801.1"/>
    <property type="molecule type" value="Genomic_DNA"/>
</dbReference>
<feature type="transmembrane region" description="Helical" evidence="1">
    <location>
        <begin position="122"/>
        <end position="145"/>
    </location>
</feature>
<keyword evidence="4" id="KW-1185">Reference proteome</keyword>
<evidence type="ECO:0000313" key="3">
    <source>
        <dbReference type="EMBL" id="KAK7755801.1"/>
    </source>
</evidence>
<dbReference type="InterPro" id="IPR019595">
    <property type="entry name" value="DUF2470"/>
</dbReference>
<dbReference type="PANTHER" id="PTHR37783:SF1">
    <property type="entry name" value="MEMBRANE PROTEIN, PUTATIVE (AFU_ORTHOLOGUE AFUA_1G04315)-RELATED"/>
    <property type="match status" value="1"/>
</dbReference>
<evidence type="ECO:0000259" key="2">
    <source>
        <dbReference type="Pfam" id="PF10615"/>
    </source>
</evidence>
<dbReference type="InterPro" id="IPR037119">
    <property type="entry name" value="Haem_oxidase_HugZ-like_sf"/>
</dbReference>
<dbReference type="Gene3D" id="3.20.180.10">
    <property type="entry name" value="PNP-oxidase-like"/>
    <property type="match status" value="1"/>
</dbReference>
<feature type="domain" description="DUF2470" evidence="2">
    <location>
        <begin position="21"/>
        <end position="98"/>
    </location>
</feature>
<keyword evidence="1" id="KW-0812">Transmembrane</keyword>
<proteinExistence type="predicted"/>